<evidence type="ECO:0000259" key="2">
    <source>
        <dbReference type="Pfam" id="PF14451"/>
    </source>
</evidence>
<feature type="domain" description="Ubiquitin Mut7-C" evidence="2">
    <location>
        <begin position="5"/>
        <end position="81"/>
    </location>
</feature>
<reference evidence="3 4" key="1">
    <citation type="submission" date="2020-04" db="EMBL/GenBank/DDBJ databases">
        <title>Flammeovirgaceae bacterium KN852 isolated from deep sea.</title>
        <authorList>
            <person name="Zhang D.-C."/>
        </authorList>
    </citation>
    <scope>NUCLEOTIDE SEQUENCE [LARGE SCALE GENOMIC DNA]</scope>
    <source>
        <strain evidence="3 4">KN852</strain>
    </source>
</reference>
<dbReference type="PANTHER" id="PTHR39081">
    <property type="entry name" value="MUT7-C DOMAIN-CONTAINING PROTEIN"/>
    <property type="match status" value="1"/>
</dbReference>
<dbReference type="RefSeq" id="WP_169678030.1">
    <property type="nucleotide sequence ID" value="NZ_JABBNU010000002.1"/>
</dbReference>
<gene>
    <name evidence="3" type="ORF">HH304_03265</name>
</gene>
<dbReference type="PANTHER" id="PTHR39081:SF1">
    <property type="entry name" value="MUT7-C RNASE DOMAIN-CONTAINING PROTEIN"/>
    <property type="match status" value="1"/>
</dbReference>
<dbReference type="Pfam" id="PF01927">
    <property type="entry name" value="Mut7-C"/>
    <property type="match status" value="1"/>
</dbReference>
<sequence>MKKVFTFRFYSILNDFLHDNQKQADFDFAFKTPTTIRECLMAFRIPIYEIGKILLNNNDAFLNEELSEGDRISVFPHFRNIINVNGDKAPNFILDSHLGKLAKYLRMLGFDTLYKNNFKDEEIRNIASHENRFVLTRDKLLKNTPDPNYYFVRSIKKHNQLIEIVNLLDLRKYFNPFTRCMTCNEELIRIEKDLIINKIDEGIAQHFNEFYLCKECDKVFWKGTHFMRMEKLIMDLISQKS</sequence>
<dbReference type="EMBL" id="JABBNU010000002">
    <property type="protein sequence ID" value="NMM47403.1"/>
    <property type="molecule type" value="Genomic_DNA"/>
</dbReference>
<keyword evidence="4" id="KW-1185">Reference proteome</keyword>
<dbReference type="InterPro" id="IPR027798">
    <property type="entry name" value="Ub_Mut7C"/>
</dbReference>
<evidence type="ECO:0000259" key="1">
    <source>
        <dbReference type="Pfam" id="PF01927"/>
    </source>
</evidence>
<proteinExistence type="predicted"/>
<protein>
    <submittedName>
        <fullName evidence="3">Twitching motility protein PilT</fullName>
    </submittedName>
</protein>
<evidence type="ECO:0000313" key="3">
    <source>
        <dbReference type="EMBL" id="NMM47403.1"/>
    </source>
</evidence>
<name>A0A848ISH9_9BACT</name>
<accession>A0A848ISH9</accession>
<dbReference type="Pfam" id="PF14451">
    <property type="entry name" value="Ub-Mut7C"/>
    <property type="match status" value="1"/>
</dbReference>
<feature type="domain" description="Mut7-C RNAse" evidence="1">
    <location>
        <begin position="91"/>
        <end position="232"/>
    </location>
</feature>
<dbReference type="InterPro" id="IPR002782">
    <property type="entry name" value="Mut7-C_RNAse_dom"/>
</dbReference>
<organism evidence="3 4">
    <name type="scientific">Marinigracilibium pacificum</name>
    <dbReference type="NCBI Taxonomy" id="2729599"/>
    <lineage>
        <taxon>Bacteria</taxon>
        <taxon>Pseudomonadati</taxon>
        <taxon>Bacteroidota</taxon>
        <taxon>Cytophagia</taxon>
        <taxon>Cytophagales</taxon>
        <taxon>Flammeovirgaceae</taxon>
        <taxon>Marinigracilibium</taxon>
    </lineage>
</organism>
<comment type="caution">
    <text evidence="3">The sequence shown here is derived from an EMBL/GenBank/DDBJ whole genome shotgun (WGS) entry which is preliminary data.</text>
</comment>
<dbReference type="AlphaFoldDB" id="A0A848ISH9"/>
<evidence type="ECO:0000313" key="4">
    <source>
        <dbReference type="Proteomes" id="UP000559010"/>
    </source>
</evidence>
<dbReference type="Proteomes" id="UP000559010">
    <property type="component" value="Unassembled WGS sequence"/>
</dbReference>